<dbReference type="Proteomes" id="UP001160148">
    <property type="component" value="Unassembled WGS sequence"/>
</dbReference>
<sequence>MIRNELPNYGTGTSDSEELTLKYGNRIENYLPYHTFDTNEINTRNRKRVTPRSTLRSEDAVGGCGGGFLTY</sequence>
<organism evidence="1 2">
    <name type="scientific">Macrosiphum euphorbiae</name>
    <name type="common">potato aphid</name>
    <dbReference type="NCBI Taxonomy" id="13131"/>
    <lineage>
        <taxon>Eukaryota</taxon>
        <taxon>Metazoa</taxon>
        <taxon>Ecdysozoa</taxon>
        <taxon>Arthropoda</taxon>
        <taxon>Hexapoda</taxon>
        <taxon>Insecta</taxon>
        <taxon>Pterygota</taxon>
        <taxon>Neoptera</taxon>
        <taxon>Paraneoptera</taxon>
        <taxon>Hemiptera</taxon>
        <taxon>Sternorrhyncha</taxon>
        <taxon>Aphidomorpha</taxon>
        <taxon>Aphidoidea</taxon>
        <taxon>Aphididae</taxon>
        <taxon>Macrosiphini</taxon>
        <taxon>Macrosiphum</taxon>
    </lineage>
</organism>
<keyword evidence="2" id="KW-1185">Reference proteome</keyword>
<accession>A0AAV0WWQ0</accession>
<evidence type="ECO:0000313" key="1">
    <source>
        <dbReference type="EMBL" id="CAI6360278.1"/>
    </source>
</evidence>
<name>A0AAV0WWQ0_9HEMI</name>
<reference evidence="1 2" key="1">
    <citation type="submission" date="2023-01" db="EMBL/GenBank/DDBJ databases">
        <authorList>
            <person name="Whitehead M."/>
        </authorList>
    </citation>
    <scope>NUCLEOTIDE SEQUENCE [LARGE SCALE GENOMIC DNA]</scope>
</reference>
<dbReference type="AlphaFoldDB" id="A0AAV0WWQ0"/>
<gene>
    <name evidence="1" type="ORF">MEUPH1_LOCUS15598</name>
</gene>
<comment type="caution">
    <text evidence="1">The sequence shown here is derived from an EMBL/GenBank/DDBJ whole genome shotgun (WGS) entry which is preliminary data.</text>
</comment>
<proteinExistence type="predicted"/>
<evidence type="ECO:0000313" key="2">
    <source>
        <dbReference type="Proteomes" id="UP001160148"/>
    </source>
</evidence>
<dbReference type="EMBL" id="CARXXK010000003">
    <property type="protein sequence ID" value="CAI6360278.1"/>
    <property type="molecule type" value="Genomic_DNA"/>
</dbReference>
<protein>
    <submittedName>
        <fullName evidence="1">Uncharacterized protein</fullName>
    </submittedName>
</protein>